<dbReference type="GO" id="GO:0004930">
    <property type="term" value="F:G protein-coupled receptor activity"/>
    <property type="evidence" value="ECO:0007669"/>
    <property type="project" value="InterPro"/>
</dbReference>
<evidence type="ECO:0000256" key="2">
    <source>
        <dbReference type="ARBA" id="ARBA00022692"/>
    </source>
</evidence>
<feature type="transmembrane region" description="Helical" evidence="6">
    <location>
        <begin position="255"/>
        <end position="280"/>
    </location>
</feature>
<dbReference type="Gene3D" id="1.20.1070.10">
    <property type="entry name" value="Rhodopsin 7-helix transmembrane proteins"/>
    <property type="match status" value="1"/>
</dbReference>
<feature type="region of interest" description="Disordered" evidence="5">
    <location>
        <begin position="463"/>
        <end position="497"/>
    </location>
</feature>
<dbReference type="Proteomes" id="UP000285146">
    <property type="component" value="Unassembled WGS sequence"/>
</dbReference>
<evidence type="ECO:0000256" key="4">
    <source>
        <dbReference type="ARBA" id="ARBA00023136"/>
    </source>
</evidence>
<accession>A0A423XIW1</accession>
<evidence type="ECO:0000313" key="8">
    <source>
        <dbReference type="Proteomes" id="UP000285146"/>
    </source>
</evidence>
<dbReference type="STRING" id="1230097.A0A423XIW1"/>
<feature type="region of interest" description="Disordered" evidence="5">
    <location>
        <begin position="92"/>
        <end position="114"/>
    </location>
</feature>
<dbReference type="SUPFAM" id="SSF81321">
    <property type="entry name" value="Family A G protein-coupled receptor-like"/>
    <property type="match status" value="1"/>
</dbReference>
<dbReference type="OrthoDB" id="100006at2759"/>
<dbReference type="PANTHER" id="PTHR23112">
    <property type="entry name" value="G PROTEIN-COUPLED RECEPTOR 157-RELATED"/>
    <property type="match status" value="1"/>
</dbReference>
<feature type="compositionally biased region" description="Low complexity" evidence="5">
    <location>
        <begin position="463"/>
        <end position="475"/>
    </location>
</feature>
<proteinExistence type="predicted"/>
<comment type="caution">
    <text evidence="7">The sequence shown here is derived from an EMBL/GenBank/DDBJ whole genome shotgun (WGS) entry which is preliminary data.</text>
</comment>
<keyword evidence="4 6" id="KW-0472">Membrane</keyword>
<feature type="transmembrane region" description="Helical" evidence="6">
    <location>
        <begin position="348"/>
        <end position="374"/>
    </location>
</feature>
<organism evidence="7 8">
    <name type="scientific">Cytospora leucostoma</name>
    <dbReference type="NCBI Taxonomy" id="1230097"/>
    <lineage>
        <taxon>Eukaryota</taxon>
        <taxon>Fungi</taxon>
        <taxon>Dikarya</taxon>
        <taxon>Ascomycota</taxon>
        <taxon>Pezizomycotina</taxon>
        <taxon>Sordariomycetes</taxon>
        <taxon>Sordariomycetidae</taxon>
        <taxon>Diaporthales</taxon>
        <taxon>Cytosporaceae</taxon>
        <taxon>Cytospora</taxon>
    </lineage>
</organism>
<keyword evidence="2 6" id="KW-0812">Transmembrane</keyword>
<dbReference type="InterPro" id="IPR000276">
    <property type="entry name" value="GPCR_Rhodpsn"/>
</dbReference>
<dbReference type="GO" id="GO:0005886">
    <property type="term" value="C:plasma membrane"/>
    <property type="evidence" value="ECO:0007669"/>
    <property type="project" value="TreeGrafter"/>
</dbReference>
<feature type="transmembrane region" description="Helical" evidence="6">
    <location>
        <begin position="18"/>
        <end position="42"/>
    </location>
</feature>
<evidence type="ECO:0000256" key="6">
    <source>
        <dbReference type="SAM" id="Phobius"/>
    </source>
</evidence>
<evidence type="ECO:0000256" key="3">
    <source>
        <dbReference type="ARBA" id="ARBA00022989"/>
    </source>
</evidence>
<gene>
    <name evidence="7" type="ORF">VPNG_02760</name>
</gene>
<keyword evidence="8" id="KW-1185">Reference proteome</keyword>
<feature type="compositionally biased region" description="Basic and acidic residues" evidence="5">
    <location>
        <begin position="477"/>
        <end position="497"/>
    </location>
</feature>
<keyword evidence="3 6" id="KW-1133">Transmembrane helix</keyword>
<feature type="transmembrane region" description="Helical" evidence="6">
    <location>
        <begin position="132"/>
        <end position="156"/>
    </location>
</feature>
<dbReference type="Pfam" id="PF00001">
    <property type="entry name" value="7tm_1"/>
    <property type="match status" value="1"/>
</dbReference>
<protein>
    <recommendedName>
        <fullName evidence="9">Glucose receptor Git3 N-terminal domain-containing protein</fullName>
    </recommendedName>
</protein>
<evidence type="ECO:0008006" key="9">
    <source>
        <dbReference type="Google" id="ProtNLM"/>
    </source>
</evidence>
<evidence type="ECO:0000313" key="7">
    <source>
        <dbReference type="EMBL" id="ROW16363.1"/>
    </source>
</evidence>
<dbReference type="EMBL" id="LKEB01000005">
    <property type="protein sequence ID" value="ROW16363.1"/>
    <property type="molecule type" value="Genomic_DNA"/>
</dbReference>
<reference evidence="7 8" key="1">
    <citation type="submission" date="2015-09" db="EMBL/GenBank/DDBJ databases">
        <title>Host preference determinants of Valsa canker pathogens revealed by comparative genomics.</title>
        <authorList>
            <person name="Yin Z."/>
            <person name="Huang L."/>
        </authorList>
    </citation>
    <scope>NUCLEOTIDE SEQUENCE [LARGE SCALE GENOMIC DNA]</scope>
    <source>
        <strain evidence="7 8">SXYLt</strain>
    </source>
</reference>
<name>A0A423XIW1_9PEZI</name>
<sequence length="497" mass="55739">MSAAAYEMSGSMSPLSPVYRRCMTVLLVIGVISLVTSGLLFLHITYKLVLWKVRDYRSQRSKPDQVANTTTTENVDLSLGLSESQYYQTRQKAGGGATTSTATEPLPPKGPLVRSDTFQTISTRRQKPPNPLLLLIYNLLLSDIWLAAAYVNNAVWLTRDGIQVPSSTCHKQGWNVSFGSLVTTGFLFAISLFSYAGIIRGYKPSIWVVLMACAFVWIFSIFLSSVPLFFVPADDYFRRETLWCWISEPHKLWRWTVYCWGFTTMSGTFFIYTIIFYRLWREDRSSRFMPNRHTSMASSTRAMDAAESTPLRPSGHHPAFLVYPCIYMITGTPVLLGSLIPALERTPIFMGVAGALLAATGLLDSALWSSIILFSNKDDIHNSGLDHFTFLRTPEGRTLGNIVLVQGGNENWKRASWHSKKKDQGWWRLGENRNSSQASLPQQMLDHEQGIHLDIVTTVVVEGEGESSSAHQSSAHHSRDQSRDGGLQREESMDSPI</sequence>
<feature type="transmembrane region" description="Helical" evidence="6">
    <location>
        <begin position="206"/>
        <end position="230"/>
    </location>
</feature>
<comment type="subcellular location">
    <subcellularLocation>
        <location evidence="1">Membrane</location>
        <topology evidence="1">Multi-pass membrane protein</topology>
    </subcellularLocation>
</comment>
<feature type="transmembrane region" description="Helical" evidence="6">
    <location>
        <begin position="320"/>
        <end position="342"/>
    </location>
</feature>
<dbReference type="GO" id="GO:0007189">
    <property type="term" value="P:adenylate cyclase-activating G protein-coupled receptor signaling pathway"/>
    <property type="evidence" value="ECO:0007669"/>
    <property type="project" value="TreeGrafter"/>
</dbReference>
<feature type="transmembrane region" description="Helical" evidence="6">
    <location>
        <begin position="176"/>
        <end position="199"/>
    </location>
</feature>
<evidence type="ECO:0000256" key="5">
    <source>
        <dbReference type="SAM" id="MobiDB-lite"/>
    </source>
</evidence>
<dbReference type="AlphaFoldDB" id="A0A423XIW1"/>
<dbReference type="PANTHER" id="PTHR23112:SF37">
    <property type="entry name" value="G PROTEIN-COUPLED RECEPTOR GPR1"/>
    <property type="match status" value="1"/>
</dbReference>
<evidence type="ECO:0000256" key="1">
    <source>
        <dbReference type="ARBA" id="ARBA00004141"/>
    </source>
</evidence>
<dbReference type="CDD" id="cd00637">
    <property type="entry name" value="7tm_classA_rhodopsin-like"/>
    <property type="match status" value="1"/>
</dbReference>
<dbReference type="InParanoid" id="A0A423XIW1"/>